<keyword evidence="2" id="KW-0677">Repeat</keyword>
<dbReference type="GO" id="GO:0008270">
    <property type="term" value="F:zinc ion binding"/>
    <property type="evidence" value="ECO:0007669"/>
    <property type="project" value="InterPro"/>
</dbReference>
<dbReference type="InterPro" id="IPR031099">
    <property type="entry name" value="BRCA1-associated"/>
</dbReference>
<dbReference type="SUPFAM" id="SSF52113">
    <property type="entry name" value="BRCT domain"/>
    <property type="match status" value="2"/>
</dbReference>
<feature type="region of interest" description="Disordered" evidence="7">
    <location>
        <begin position="324"/>
        <end position="355"/>
    </location>
</feature>
<name>A0AAD9P0F3_RIDPI</name>
<evidence type="ECO:0000256" key="4">
    <source>
        <dbReference type="ARBA" id="ARBA00023204"/>
    </source>
</evidence>
<feature type="compositionally biased region" description="Basic and acidic residues" evidence="7">
    <location>
        <begin position="532"/>
        <end position="543"/>
    </location>
</feature>
<dbReference type="Proteomes" id="UP001209878">
    <property type="component" value="Unassembled WGS sequence"/>
</dbReference>
<evidence type="ECO:0000256" key="7">
    <source>
        <dbReference type="SAM" id="MobiDB-lite"/>
    </source>
</evidence>
<feature type="region of interest" description="Disordered" evidence="7">
    <location>
        <begin position="477"/>
        <end position="637"/>
    </location>
</feature>
<dbReference type="SMART" id="SM00292">
    <property type="entry name" value="BRCT"/>
    <property type="match status" value="2"/>
</dbReference>
<dbReference type="InterPro" id="IPR036420">
    <property type="entry name" value="BRCT_dom_sf"/>
</dbReference>
<feature type="region of interest" description="Disordered" evidence="7">
    <location>
        <begin position="46"/>
        <end position="109"/>
    </location>
</feature>
<feature type="region of interest" description="Disordered" evidence="7">
    <location>
        <begin position="124"/>
        <end position="149"/>
    </location>
</feature>
<comment type="caution">
    <text evidence="9">The sequence shown here is derived from an EMBL/GenBank/DDBJ whole genome shotgun (WGS) entry which is preliminary data.</text>
</comment>
<keyword evidence="4" id="KW-0234">DNA repair</keyword>
<feature type="compositionally biased region" description="Acidic residues" evidence="7">
    <location>
        <begin position="521"/>
        <end position="531"/>
    </location>
</feature>
<keyword evidence="6" id="KW-0175">Coiled coil</keyword>
<dbReference type="InterPro" id="IPR001357">
    <property type="entry name" value="BRCT_dom"/>
</dbReference>
<dbReference type="GO" id="GO:0031436">
    <property type="term" value="C:BRCA1-BARD1 complex"/>
    <property type="evidence" value="ECO:0007669"/>
    <property type="project" value="TreeGrafter"/>
</dbReference>
<feature type="compositionally biased region" description="Acidic residues" evidence="7">
    <location>
        <begin position="559"/>
        <end position="573"/>
    </location>
</feature>
<comment type="subcellular location">
    <subcellularLocation>
        <location evidence="1">Nucleus</location>
    </subcellularLocation>
</comment>
<feature type="compositionally biased region" description="Basic and acidic residues" evidence="7">
    <location>
        <begin position="511"/>
        <end position="520"/>
    </location>
</feature>
<feature type="region of interest" description="Disordered" evidence="7">
    <location>
        <begin position="797"/>
        <end position="841"/>
    </location>
</feature>
<dbReference type="PRINTS" id="PR00493">
    <property type="entry name" value="BRSTCANCERI"/>
</dbReference>
<evidence type="ECO:0000256" key="3">
    <source>
        <dbReference type="ARBA" id="ARBA00022763"/>
    </source>
</evidence>
<feature type="compositionally biased region" description="Polar residues" evidence="7">
    <location>
        <begin position="450"/>
        <end position="462"/>
    </location>
</feature>
<feature type="domain" description="BRCT" evidence="8">
    <location>
        <begin position="957"/>
        <end position="1056"/>
    </location>
</feature>
<keyword evidence="3" id="KW-0227">DNA damage</keyword>
<keyword evidence="10" id="KW-1185">Reference proteome</keyword>
<evidence type="ECO:0000259" key="8">
    <source>
        <dbReference type="PROSITE" id="PS50172"/>
    </source>
</evidence>
<dbReference type="PROSITE" id="PS50172">
    <property type="entry name" value="BRCT"/>
    <property type="match status" value="2"/>
</dbReference>
<dbReference type="GO" id="GO:0045944">
    <property type="term" value="P:positive regulation of transcription by RNA polymerase II"/>
    <property type="evidence" value="ECO:0007669"/>
    <property type="project" value="TreeGrafter"/>
</dbReference>
<feature type="coiled-coil region" evidence="6">
    <location>
        <begin position="361"/>
        <end position="388"/>
    </location>
</feature>
<dbReference type="GO" id="GO:0004842">
    <property type="term" value="F:ubiquitin-protein transferase activity"/>
    <property type="evidence" value="ECO:0007669"/>
    <property type="project" value="InterPro"/>
</dbReference>
<feature type="compositionally biased region" description="Basic and acidic residues" evidence="7">
    <location>
        <begin position="76"/>
        <end position="86"/>
    </location>
</feature>
<dbReference type="Pfam" id="PF00533">
    <property type="entry name" value="BRCT"/>
    <property type="match status" value="1"/>
</dbReference>
<evidence type="ECO:0000256" key="1">
    <source>
        <dbReference type="ARBA" id="ARBA00004123"/>
    </source>
</evidence>
<dbReference type="Gene3D" id="3.40.50.10190">
    <property type="entry name" value="BRCT domain"/>
    <property type="match status" value="2"/>
</dbReference>
<dbReference type="GO" id="GO:0070531">
    <property type="term" value="C:BRCA1-A complex"/>
    <property type="evidence" value="ECO:0007669"/>
    <property type="project" value="TreeGrafter"/>
</dbReference>
<keyword evidence="5" id="KW-0539">Nucleus</keyword>
<proteinExistence type="predicted"/>
<dbReference type="GO" id="GO:0000724">
    <property type="term" value="P:double-strand break repair via homologous recombination"/>
    <property type="evidence" value="ECO:0007669"/>
    <property type="project" value="TreeGrafter"/>
</dbReference>
<evidence type="ECO:0000256" key="2">
    <source>
        <dbReference type="ARBA" id="ARBA00022737"/>
    </source>
</evidence>
<feature type="domain" description="BRCT" evidence="8">
    <location>
        <begin position="850"/>
        <end position="938"/>
    </location>
</feature>
<evidence type="ECO:0000256" key="6">
    <source>
        <dbReference type="SAM" id="Coils"/>
    </source>
</evidence>
<dbReference type="EMBL" id="JAODUO010000220">
    <property type="protein sequence ID" value="KAK2185866.1"/>
    <property type="molecule type" value="Genomic_DNA"/>
</dbReference>
<dbReference type="InterPro" id="IPR011364">
    <property type="entry name" value="BRCA1"/>
</dbReference>
<feature type="region of interest" description="Disordered" evidence="7">
    <location>
        <begin position="1"/>
        <end position="34"/>
    </location>
</feature>
<feature type="compositionally biased region" description="Low complexity" evidence="7">
    <location>
        <begin position="600"/>
        <end position="614"/>
    </location>
</feature>
<dbReference type="PANTHER" id="PTHR13763:SF0">
    <property type="entry name" value="BREAST CANCER TYPE 1 SUSCEPTIBILITY PROTEIN"/>
    <property type="match status" value="1"/>
</dbReference>
<feature type="compositionally biased region" description="Polar residues" evidence="7">
    <location>
        <begin position="98"/>
        <end position="107"/>
    </location>
</feature>
<feature type="compositionally biased region" description="Basic and acidic residues" evidence="7">
    <location>
        <begin position="1"/>
        <end position="31"/>
    </location>
</feature>
<gene>
    <name evidence="9" type="ORF">NP493_220g01037</name>
</gene>
<dbReference type="PANTHER" id="PTHR13763">
    <property type="entry name" value="BREAST CANCER TYPE 1 SUSCEPTIBILITY PROTEIN BRCA1"/>
    <property type="match status" value="1"/>
</dbReference>
<feature type="region of interest" description="Disordered" evidence="7">
    <location>
        <begin position="447"/>
        <end position="466"/>
    </location>
</feature>
<dbReference type="GO" id="GO:0003677">
    <property type="term" value="F:DNA binding"/>
    <property type="evidence" value="ECO:0007669"/>
    <property type="project" value="InterPro"/>
</dbReference>
<feature type="region of interest" description="Disordered" evidence="7">
    <location>
        <begin position="410"/>
        <end position="440"/>
    </location>
</feature>
<evidence type="ECO:0000256" key="5">
    <source>
        <dbReference type="ARBA" id="ARBA00023242"/>
    </source>
</evidence>
<evidence type="ECO:0000313" key="9">
    <source>
        <dbReference type="EMBL" id="KAK2185866.1"/>
    </source>
</evidence>
<organism evidence="9 10">
    <name type="scientific">Ridgeia piscesae</name>
    <name type="common">Tubeworm</name>
    <dbReference type="NCBI Taxonomy" id="27915"/>
    <lineage>
        <taxon>Eukaryota</taxon>
        <taxon>Metazoa</taxon>
        <taxon>Spiralia</taxon>
        <taxon>Lophotrochozoa</taxon>
        <taxon>Annelida</taxon>
        <taxon>Polychaeta</taxon>
        <taxon>Sedentaria</taxon>
        <taxon>Canalipalpata</taxon>
        <taxon>Sabellida</taxon>
        <taxon>Siboglinidae</taxon>
        <taxon>Ridgeia</taxon>
    </lineage>
</organism>
<reference evidence="9" key="1">
    <citation type="journal article" date="2023" name="Mol. Biol. Evol.">
        <title>Third-Generation Sequencing Reveals the Adaptive Role of the Epigenome in Three Deep-Sea Polychaetes.</title>
        <authorList>
            <person name="Perez M."/>
            <person name="Aroh O."/>
            <person name="Sun Y."/>
            <person name="Lan Y."/>
            <person name="Juniper S.K."/>
            <person name="Young C.R."/>
            <person name="Angers B."/>
            <person name="Qian P.Y."/>
        </authorList>
    </citation>
    <scope>NUCLEOTIDE SEQUENCE</scope>
    <source>
        <strain evidence="9">R07B-5</strain>
    </source>
</reference>
<sequence>MDRRVQDPKERESHERRLGEKDEKEEGRWNEGDVCYSEMSTVDGAVMSCDEEDLSDHSNSPKKRSRVSESQPTHVTRVEPTSDRSCTRRTRKAEKGTGKSQTHSADCTFSDCCHDNLLNGEQARHYSNVNSPGSSDDDGDASCNLQNSDHVTCDENENVVIDDDTDDVNSTLSEKALRPCDLDTTDVDDFVLPTPQKQKPILKVAMEIHSIIMDASDDDEPPSPEGNTRAVRSCDSVDRNADVNVKTEAKRDDNVMSHTRITTYDIPPDGSTEPVQTQPVTVTALPTTPSQPVWVEDREVGSKEDWERIRRNIDADLRVETMTVPSAGEEGDGKELGDEGGNMTSSSGLSSQSELPITQCKEKLETEVKSLQQQILQMEAAIAAGEERNHGNSNYGDAVNCHRTVSKTVQCPPVTPSGETGSRRHSRAKKVSSRDFAASPKSFQFHKMSLSDSAKKSSQLSGHISRHDDNVVVNLVDSDEGASSPDTRNGKLQRSRTGDRPDANDSQSSTEGDRSCHGNEEEVCGSDENEDIDHSTDDGRESDTNVEDGEMEGGREEEGKEDEDLGLDSDEDLFAPSEEAVCIPQTLSQEDPALKPRFIPPLLTSTPRPSLDPASLPPPSKQQTPEHRCSSVPHGGDDLNYLDDEDILPSLETNACMADDSSNDGGSPVKTVDATCEKHVNETDFVRNRDGLSPRYAVVTEQCVRTNNLGNHQNTTNQKHVTKLQTNKENVIRDDFNSGHFSGRERNSCLNKSKNLQHCNESVAEDARDSRLSASVSRNSDRNTCLREVSKISGNMLEDTEKDLPCQDNKTTKRSSPVTMTVVSPHGRHQKKAANRGAEEEAFPRRPDWVFIASGINKTTQQPCIDRLVHLLGAKFVSRYSRAVTHVLVNAVPPGGRRCARTLKYFQGIAGGKWVVNIHWALDSLTTHSLQPMEDYEISSDTGSIGTHNAPQRARCANEPLLRKYEICCHGNFKDLTRDDLCDLAEACGAMTIQEPSMFTFDPDKVQVIIVENSATTKMAELQKFQRRYQVALAQKEWLLDSISVYDIQPLEEYIIDDPATRRQ</sequence>
<dbReference type="AlphaFoldDB" id="A0AAD9P0F3"/>
<evidence type="ECO:0000313" key="10">
    <source>
        <dbReference type="Proteomes" id="UP001209878"/>
    </source>
</evidence>
<protein>
    <recommendedName>
        <fullName evidence="8">BRCT domain-containing protein</fullName>
    </recommendedName>
</protein>
<accession>A0AAD9P0F3</accession>